<name>A0A5N6TSP2_ASPAV</name>
<evidence type="ECO:0000313" key="3">
    <source>
        <dbReference type="EMBL" id="KAE8149378.1"/>
    </source>
</evidence>
<dbReference type="Pfam" id="PF24494">
    <property type="entry name" value="DUF7587"/>
    <property type="match status" value="1"/>
</dbReference>
<accession>A0A5N6TSP2</accession>
<dbReference type="Proteomes" id="UP000325780">
    <property type="component" value="Unassembled WGS sequence"/>
</dbReference>
<evidence type="ECO:0000259" key="2">
    <source>
        <dbReference type="Pfam" id="PF24494"/>
    </source>
</evidence>
<evidence type="ECO:0000256" key="1">
    <source>
        <dbReference type="SAM" id="MobiDB-lite"/>
    </source>
</evidence>
<organism evidence="3 4">
    <name type="scientific">Aspergillus avenaceus</name>
    <dbReference type="NCBI Taxonomy" id="36643"/>
    <lineage>
        <taxon>Eukaryota</taxon>
        <taxon>Fungi</taxon>
        <taxon>Dikarya</taxon>
        <taxon>Ascomycota</taxon>
        <taxon>Pezizomycotina</taxon>
        <taxon>Eurotiomycetes</taxon>
        <taxon>Eurotiomycetidae</taxon>
        <taxon>Eurotiales</taxon>
        <taxon>Aspergillaceae</taxon>
        <taxon>Aspergillus</taxon>
        <taxon>Aspergillus subgen. Circumdati</taxon>
    </lineage>
</organism>
<keyword evidence="4" id="KW-1185">Reference proteome</keyword>
<reference evidence="3 4" key="1">
    <citation type="submission" date="2019-04" db="EMBL/GenBank/DDBJ databases">
        <title>Friends and foes A comparative genomics study of 23 Aspergillus species from section Flavi.</title>
        <authorList>
            <consortium name="DOE Joint Genome Institute"/>
            <person name="Kjaerbolling I."/>
            <person name="Vesth T."/>
            <person name="Frisvad J.C."/>
            <person name="Nybo J.L."/>
            <person name="Theobald S."/>
            <person name="Kildgaard S."/>
            <person name="Isbrandt T."/>
            <person name="Kuo A."/>
            <person name="Sato A."/>
            <person name="Lyhne E.K."/>
            <person name="Kogle M.E."/>
            <person name="Wiebenga A."/>
            <person name="Kun R.S."/>
            <person name="Lubbers R.J."/>
            <person name="Makela M.R."/>
            <person name="Barry K."/>
            <person name="Chovatia M."/>
            <person name="Clum A."/>
            <person name="Daum C."/>
            <person name="Haridas S."/>
            <person name="He G."/>
            <person name="LaButti K."/>
            <person name="Lipzen A."/>
            <person name="Mondo S."/>
            <person name="Riley R."/>
            <person name="Salamov A."/>
            <person name="Simmons B.A."/>
            <person name="Magnuson J.K."/>
            <person name="Henrissat B."/>
            <person name="Mortensen U.H."/>
            <person name="Larsen T.O."/>
            <person name="Devries R.P."/>
            <person name="Grigoriev I.V."/>
            <person name="Machida M."/>
            <person name="Baker S.E."/>
            <person name="Andersen M.R."/>
        </authorList>
    </citation>
    <scope>NUCLEOTIDE SEQUENCE [LARGE SCALE GENOMIC DNA]</scope>
    <source>
        <strain evidence="3 4">IBT 18842</strain>
    </source>
</reference>
<evidence type="ECO:0000313" key="4">
    <source>
        <dbReference type="Proteomes" id="UP000325780"/>
    </source>
</evidence>
<proteinExistence type="predicted"/>
<feature type="domain" description="DUF7587" evidence="2">
    <location>
        <begin position="30"/>
        <end position="160"/>
    </location>
</feature>
<protein>
    <recommendedName>
        <fullName evidence="2">DUF7587 domain-containing protein</fullName>
    </recommendedName>
</protein>
<feature type="compositionally biased region" description="Acidic residues" evidence="1">
    <location>
        <begin position="298"/>
        <end position="308"/>
    </location>
</feature>
<dbReference type="AlphaFoldDB" id="A0A5N6TSP2"/>
<dbReference type="EMBL" id="ML742125">
    <property type="protein sequence ID" value="KAE8149378.1"/>
    <property type="molecule type" value="Genomic_DNA"/>
</dbReference>
<sequence>MPPPMLGDNYDITDLSLCTGGRKRCFWCHKEGVEKGVNSKSLFLAGLFNNGSDIFAPQDIQVNEFDQHIRNHCSIAKVPTPFISTFRSLLAPVHRANKHKEGAIISIIDSSKLQTEVFSAQELMWKSGLRIRTYNGVGEYLIWGKINGEAIITSFKISSLVKILNENPHIDAFLQLGSIGAHNTVRGRLQQALGQGPGKLDHDTGMVIGELLSLLQVPCEYTHRISQGILISWRMKKQGSWPEFFGGVNMGYISRLTTQHPATVMSETLHAIDLEILETETHDTSDEDTVAEEPSPSDMDDQDSDDDPAANTPCPRARRSRALSAQIEVFDDTTRRWVMQEDITREESDFDESQSETDLLNMQVDVNDVASFTPEIPEANTDDQNKFNEPQDQFAVDRARVRQILN</sequence>
<feature type="region of interest" description="Disordered" evidence="1">
    <location>
        <begin position="278"/>
        <end position="322"/>
    </location>
</feature>
<dbReference type="InterPro" id="IPR056009">
    <property type="entry name" value="DUF7587"/>
</dbReference>
<gene>
    <name evidence="3" type="ORF">BDV25DRAFT_167888</name>
</gene>
<dbReference type="OrthoDB" id="5397734at2759"/>